<evidence type="ECO:0000259" key="1">
    <source>
        <dbReference type="SMART" id="SM00198"/>
    </source>
</evidence>
<evidence type="ECO:0000313" key="2">
    <source>
        <dbReference type="EMBL" id="RCN43962.1"/>
    </source>
</evidence>
<comment type="caution">
    <text evidence="2">The sequence shown here is derived from an EMBL/GenBank/DDBJ whole genome shotgun (WGS) entry which is preliminary data.</text>
</comment>
<sequence length="178" mass="20260">MAPHLSYQCWNFKQTDEIREIYLKRVNVLRQLISQGAADCKARAKCPQGKNIYRLYWDCLLEMEAQKAVDQCTVTVKQPNDATIIIKEQTLTSCNPTPLFKQTVNEWWNVVETHGLDANALNKDGLESFAALAHGTATRIGCAQRNCNGKLYLACAVFKKYVNSVGNFYLRIGKHWFP</sequence>
<dbReference type="SMART" id="SM00198">
    <property type="entry name" value="SCP"/>
    <property type="match status" value="1"/>
</dbReference>
<dbReference type="Proteomes" id="UP000252519">
    <property type="component" value="Unassembled WGS sequence"/>
</dbReference>
<keyword evidence="3" id="KW-1185">Reference proteome</keyword>
<dbReference type="CDD" id="cd05380">
    <property type="entry name" value="CAP_euk"/>
    <property type="match status" value="1"/>
</dbReference>
<feature type="domain" description="SCP" evidence="1">
    <location>
        <begin position="17"/>
        <end position="164"/>
    </location>
</feature>
<dbReference type="OrthoDB" id="5847754at2759"/>
<dbReference type="Gene3D" id="3.40.33.10">
    <property type="entry name" value="CAP"/>
    <property type="match status" value="1"/>
</dbReference>
<dbReference type="SUPFAM" id="SSF55797">
    <property type="entry name" value="PR-1-like"/>
    <property type="match status" value="1"/>
</dbReference>
<organism evidence="2 3">
    <name type="scientific">Ancylostoma caninum</name>
    <name type="common">Dog hookworm</name>
    <dbReference type="NCBI Taxonomy" id="29170"/>
    <lineage>
        <taxon>Eukaryota</taxon>
        <taxon>Metazoa</taxon>
        <taxon>Ecdysozoa</taxon>
        <taxon>Nematoda</taxon>
        <taxon>Chromadorea</taxon>
        <taxon>Rhabditida</taxon>
        <taxon>Rhabditina</taxon>
        <taxon>Rhabditomorpha</taxon>
        <taxon>Strongyloidea</taxon>
        <taxon>Ancylostomatidae</taxon>
        <taxon>Ancylostomatinae</taxon>
        <taxon>Ancylostoma</taxon>
    </lineage>
</organism>
<protein>
    <submittedName>
        <fullName evidence="2">SCP-like protein</fullName>
    </submittedName>
</protein>
<dbReference type="InterPro" id="IPR014044">
    <property type="entry name" value="CAP_dom"/>
</dbReference>
<dbReference type="Pfam" id="PF00188">
    <property type="entry name" value="CAP"/>
    <property type="match status" value="1"/>
</dbReference>
<evidence type="ECO:0000313" key="3">
    <source>
        <dbReference type="Proteomes" id="UP000252519"/>
    </source>
</evidence>
<proteinExistence type="predicted"/>
<gene>
    <name evidence="2" type="ORF">ANCCAN_10077</name>
</gene>
<dbReference type="InterPro" id="IPR035940">
    <property type="entry name" value="CAP_sf"/>
</dbReference>
<name>A0A368GHY4_ANCCA</name>
<accession>A0A368GHY4</accession>
<reference evidence="2 3" key="1">
    <citation type="submission" date="2014-10" db="EMBL/GenBank/DDBJ databases">
        <title>Draft genome of the hookworm Ancylostoma caninum.</title>
        <authorList>
            <person name="Mitreva M."/>
        </authorList>
    </citation>
    <scope>NUCLEOTIDE SEQUENCE [LARGE SCALE GENOMIC DNA]</scope>
    <source>
        <strain evidence="2 3">Baltimore</strain>
    </source>
</reference>
<dbReference type="STRING" id="29170.A0A368GHY4"/>
<dbReference type="AlphaFoldDB" id="A0A368GHY4"/>
<dbReference type="EMBL" id="JOJR01000142">
    <property type="protein sequence ID" value="RCN43962.1"/>
    <property type="molecule type" value="Genomic_DNA"/>
</dbReference>